<evidence type="ECO:0000256" key="1">
    <source>
        <dbReference type="SAM" id="Phobius"/>
    </source>
</evidence>
<keyword evidence="1" id="KW-0812">Transmembrane</keyword>
<reference evidence="3" key="1">
    <citation type="journal article" date="2014" name="Genome Announc.">
        <title>Genome Sequence of Arthrobacter siccitolerans 4J27, a Xeroprotectant-Producing Desiccation-Tolerant Microorganism.</title>
        <authorList>
            <person name="Manzanera M."/>
            <person name="Santa-Cruz-Calvo L."/>
            <person name="Vilchez J.I."/>
            <person name="Garcia-Fontana C."/>
            <person name="Silva-Castro G.A."/>
            <person name="Calvo C."/>
            <person name="Gonzalez-Lopez J."/>
        </authorList>
    </citation>
    <scope>NUCLEOTIDE SEQUENCE [LARGE SCALE GENOMIC DNA]</scope>
    <source>
        <strain evidence="3">4J27</strain>
    </source>
</reference>
<protein>
    <submittedName>
        <fullName evidence="2">Putative membrane protein</fullName>
    </submittedName>
</protein>
<dbReference type="InterPro" id="IPR049500">
    <property type="entry name" value="Peptidase_M50B-like"/>
</dbReference>
<feature type="transmembrane region" description="Helical" evidence="1">
    <location>
        <begin position="93"/>
        <end position="114"/>
    </location>
</feature>
<dbReference type="Pfam" id="PF13398">
    <property type="entry name" value="Peptidase_M50B"/>
    <property type="match status" value="1"/>
</dbReference>
<accession>A0A024H3I6</accession>
<dbReference type="RefSeq" id="WP_050055271.1">
    <property type="nucleotide sequence ID" value="NZ_CAQI01000044.1"/>
</dbReference>
<keyword evidence="1" id="KW-1133">Transmembrane helix</keyword>
<comment type="caution">
    <text evidence="2">The sequence shown here is derived from an EMBL/GenBank/DDBJ whole genome shotgun (WGS) entry which is preliminary data.</text>
</comment>
<dbReference type="AlphaFoldDB" id="A0A024H3I6"/>
<evidence type="ECO:0000313" key="2">
    <source>
        <dbReference type="EMBL" id="CCQ46334.1"/>
    </source>
</evidence>
<keyword evidence="1" id="KW-0472">Membrane</keyword>
<gene>
    <name evidence="2" type="ORF">ARTSIC4J27_2297</name>
</gene>
<organism evidence="2 3">
    <name type="scientific">Pseudarthrobacter siccitolerans</name>
    <dbReference type="NCBI Taxonomy" id="861266"/>
    <lineage>
        <taxon>Bacteria</taxon>
        <taxon>Bacillati</taxon>
        <taxon>Actinomycetota</taxon>
        <taxon>Actinomycetes</taxon>
        <taxon>Micrococcales</taxon>
        <taxon>Micrococcaceae</taxon>
        <taxon>Pseudarthrobacter</taxon>
    </lineage>
</organism>
<feature type="transmembrane region" description="Helical" evidence="1">
    <location>
        <begin position="144"/>
        <end position="162"/>
    </location>
</feature>
<evidence type="ECO:0000313" key="3">
    <source>
        <dbReference type="Proteomes" id="UP000035722"/>
    </source>
</evidence>
<proteinExistence type="predicted"/>
<feature type="transmembrane region" description="Helical" evidence="1">
    <location>
        <begin position="168"/>
        <end position="187"/>
    </location>
</feature>
<sequence length="246" mass="26131">MSLPTDPWTTFLDAFGRTDIPTITATELLLVVCVATALAIPRRSWRYVGLLATATHELGHAVAAVTSGQRLSGIRLRFDHSGTTTTYSRSKLATAWSCFWGYPVPALVGAAFAWCGFNGWGPAVIAASAVALAATLMFLRNAAGFLITTGAILGCIALIFLVPAAFAGHVTVILGLVLLVGAVRDLCKLTHVHLRRRDRLATSDAYLLYRATAVPSGVWILLFAALVAGSWLAAWQPISAILRQGA</sequence>
<dbReference type="STRING" id="861266.ARTSIC4J27_2297"/>
<feature type="transmembrane region" description="Helical" evidence="1">
    <location>
        <begin position="120"/>
        <end position="139"/>
    </location>
</feature>
<dbReference type="Proteomes" id="UP000035722">
    <property type="component" value="Unassembled WGS sequence"/>
</dbReference>
<feature type="transmembrane region" description="Helical" evidence="1">
    <location>
        <begin position="207"/>
        <end position="233"/>
    </location>
</feature>
<dbReference type="EMBL" id="CAQI01000044">
    <property type="protein sequence ID" value="CCQ46334.1"/>
    <property type="molecule type" value="Genomic_DNA"/>
</dbReference>
<feature type="transmembrane region" description="Helical" evidence="1">
    <location>
        <begin position="20"/>
        <end position="40"/>
    </location>
</feature>
<keyword evidence="3" id="KW-1185">Reference proteome</keyword>
<name>A0A024H3I6_9MICC</name>